<dbReference type="Proteomes" id="UP000011531">
    <property type="component" value="Unassembled WGS sequence"/>
</dbReference>
<gene>
    <name evidence="2" type="ORF">C492_05665</name>
</gene>
<evidence type="ECO:0000259" key="1">
    <source>
        <dbReference type="Pfam" id="PF11127"/>
    </source>
</evidence>
<feature type="domain" description="Inner membrane protein YgaP-like transmembrane" evidence="1">
    <location>
        <begin position="25"/>
        <end position="88"/>
    </location>
</feature>
<accession>L9XSK1</accession>
<dbReference type="AlphaFoldDB" id="L9XSK1"/>
<keyword evidence="3" id="KW-1185">Reference proteome</keyword>
<evidence type="ECO:0000313" key="3">
    <source>
        <dbReference type="Proteomes" id="UP000011531"/>
    </source>
</evidence>
<protein>
    <recommendedName>
        <fullName evidence="1">Inner membrane protein YgaP-like transmembrane domain-containing protein</fullName>
    </recommendedName>
</protein>
<name>L9XSK1_9EURY</name>
<dbReference type="Pfam" id="PF11127">
    <property type="entry name" value="YgaP-like_TM"/>
    <property type="match status" value="1"/>
</dbReference>
<sequence>MAAVRPETKGLGDSLRAVAPVLSGMDRNVGGLDRALRVAAGLALLAVGYRNRDRTLGALAAVAGGDLLATAVVQRCPVNAVLGIDTCG</sequence>
<comment type="caution">
    <text evidence="2">The sequence shown here is derived from an EMBL/GenBank/DDBJ whole genome shotgun (WGS) entry which is preliminary data.</text>
</comment>
<organism evidence="2 3">
    <name type="scientific">Natronococcus jeotgali DSM 18795</name>
    <dbReference type="NCBI Taxonomy" id="1227498"/>
    <lineage>
        <taxon>Archaea</taxon>
        <taxon>Methanobacteriati</taxon>
        <taxon>Methanobacteriota</taxon>
        <taxon>Stenosarchaea group</taxon>
        <taxon>Halobacteria</taxon>
        <taxon>Halobacteriales</taxon>
        <taxon>Natrialbaceae</taxon>
        <taxon>Natronococcus</taxon>
    </lineage>
</organism>
<proteinExistence type="predicted"/>
<reference evidence="2 3" key="1">
    <citation type="journal article" date="2014" name="PLoS Genet.">
        <title>Phylogenetically driven sequencing of extremely halophilic archaea reveals strategies for static and dynamic osmo-response.</title>
        <authorList>
            <person name="Becker E.A."/>
            <person name="Seitzer P.M."/>
            <person name="Tritt A."/>
            <person name="Larsen D."/>
            <person name="Krusor M."/>
            <person name="Yao A.I."/>
            <person name="Wu D."/>
            <person name="Madern D."/>
            <person name="Eisen J.A."/>
            <person name="Darling A.E."/>
            <person name="Facciotti M.T."/>
        </authorList>
    </citation>
    <scope>NUCLEOTIDE SEQUENCE [LARGE SCALE GENOMIC DNA]</scope>
    <source>
        <strain evidence="2 3">DSM 18795</strain>
    </source>
</reference>
<dbReference type="InterPro" id="IPR021309">
    <property type="entry name" value="YgaP-like_TM"/>
</dbReference>
<dbReference type="EMBL" id="AOIA01000033">
    <property type="protein sequence ID" value="ELY64391.1"/>
    <property type="molecule type" value="Genomic_DNA"/>
</dbReference>
<evidence type="ECO:0000313" key="2">
    <source>
        <dbReference type="EMBL" id="ELY64391.1"/>
    </source>
</evidence>